<proteinExistence type="predicted"/>
<reference evidence="6" key="1">
    <citation type="journal article" date="2014" name="Int. J. Syst. Evol. Microbiol.">
        <title>Complete genome sequence of Corynebacterium casei LMG S-19264T (=DSM 44701T), isolated from a smear-ripened cheese.</title>
        <authorList>
            <consortium name="US DOE Joint Genome Institute (JGI-PGF)"/>
            <person name="Walter F."/>
            <person name="Albersmeier A."/>
            <person name="Kalinowski J."/>
            <person name="Ruckert C."/>
        </authorList>
    </citation>
    <scope>NUCLEOTIDE SEQUENCE</scope>
    <source>
        <strain evidence="6">CGMCC 1.15367</strain>
    </source>
</reference>
<dbReference type="Proteomes" id="UP000644699">
    <property type="component" value="Unassembled WGS sequence"/>
</dbReference>
<feature type="domain" description="IclR-ED" evidence="5">
    <location>
        <begin position="76"/>
        <end position="257"/>
    </location>
</feature>
<dbReference type="Gene3D" id="1.10.10.10">
    <property type="entry name" value="Winged helix-like DNA-binding domain superfamily/Winged helix DNA-binding domain"/>
    <property type="match status" value="1"/>
</dbReference>
<evidence type="ECO:0000313" key="6">
    <source>
        <dbReference type="EMBL" id="GGD99143.1"/>
    </source>
</evidence>
<evidence type="ECO:0000256" key="2">
    <source>
        <dbReference type="ARBA" id="ARBA00023125"/>
    </source>
</evidence>
<gene>
    <name evidence="6" type="ORF">GCM10011390_17410</name>
</gene>
<sequence>MDKPVDEVANRRARGLERAFDILDCLRDARRPMRPNEIATALGAPRSTVYELVGLLTRLDILEPNGGEGRVFLGRRLFLFGQAYADRSDIMREAAAVLDRIVEDVRETAQFCLLDGDKYTVAMMRESSRPFRISSSVGERTPIPWTASGRLLLDHLSDAEILAFVPAEDFRLPSGEWLAPETFLAEVRQATRDGFFTFDSIVDSYTHCFAVPVRRPDGVASATLCLVAPKADAKANHRAYVDCLLANAERLGVWYADAGPATPARSPA</sequence>
<keyword evidence="7" id="KW-1185">Reference proteome</keyword>
<dbReference type="PROSITE" id="PS51077">
    <property type="entry name" value="HTH_ICLR"/>
    <property type="match status" value="1"/>
</dbReference>
<keyword evidence="2" id="KW-0238">DNA-binding</keyword>
<evidence type="ECO:0000259" key="4">
    <source>
        <dbReference type="PROSITE" id="PS51077"/>
    </source>
</evidence>
<dbReference type="PANTHER" id="PTHR30136:SF35">
    <property type="entry name" value="HTH-TYPE TRANSCRIPTIONAL REGULATOR RV1719"/>
    <property type="match status" value="1"/>
</dbReference>
<dbReference type="Pfam" id="PF01614">
    <property type="entry name" value="IclR_C"/>
    <property type="match status" value="1"/>
</dbReference>
<dbReference type="AlphaFoldDB" id="A0A917E2N9"/>
<evidence type="ECO:0000256" key="1">
    <source>
        <dbReference type="ARBA" id="ARBA00023015"/>
    </source>
</evidence>
<keyword evidence="1" id="KW-0805">Transcription regulation</keyword>
<evidence type="ECO:0000259" key="5">
    <source>
        <dbReference type="PROSITE" id="PS51078"/>
    </source>
</evidence>
<organism evidence="6 7">
    <name type="scientific">Aureimonas endophytica</name>
    <dbReference type="NCBI Taxonomy" id="2027858"/>
    <lineage>
        <taxon>Bacteria</taxon>
        <taxon>Pseudomonadati</taxon>
        <taxon>Pseudomonadota</taxon>
        <taxon>Alphaproteobacteria</taxon>
        <taxon>Hyphomicrobiales</taxon>
        <taxon>Aurantimonadaceae</taxon>
        <taxon>Aureimonas</taxon>
    </lineage>
</organism>
<dbReference type="InterPro" id="IPR029016">
    <property type="entry name" value="GAF-like_dom_sf"/>
</dbReference>
<dbReference type="InterPro" id="IPR014757">
    <property type="entry name" value="Tscrpt_reg_IclR_C"/>
</dbReference>
<dbReference type="InterPro" id="IPR050707">
    <property type="entry name" value="HTH_MetabolicPath_Reg"/>
</dbReference>
<dbReference type="GO" id="GO:0003677">
    <property type="term" value="F:DNA binding"/>
    <property type="evidence" value="ECO:0007669"/>
    <property type="project" value="UniProtKB-KW"/>
</dbReference>
<dbReference type="Pfam" id="PF09339">
    <property type="entry name" value="HTH_IclR"/>
    <property type="match status" value="1"/>
</dbReference>
<dbReference type="RefSeq" id="WP_188907824.1">
    <property type="nucleotide sequence ID" value="NZ_BMIQ01000002.1"/>
</dbReference>
<comment type="caution">
    <text evidence="6">The sequence shown here is derived from an EMBL/GenBank/DDBJ whole genome shotgun (WGS) entry which is preliminary data.</text>
</comment>
<dbReference type="PANTHER" id="PTHR30136">
    <property type="entry name" value="HELIX-TURN-HELIX TRANSCRIPTIONAL REGULATOR, ICLR FAMILY"/>
    <property type="match status" value="1"/>
</dbReference>
<accession>A0A917E2N9</accession>
<dbReference type="InterPro" id="IPR036390">
    <property type="entry name" value="WH_DNA-bd_sf"/>
</dbReference>
<protein>
    <submittedName>
        <fullName evidence="6">IclR family transcriptional regulator</fullName>
    </submittedName>
</protein>
<feature type="domain" description="HTH iclR-type" evidence="4">
    <location>
        <begin position="13"/>
        <end position="75"/>
    </location>
</feature>
<keyword evidence="3" id="KW-0804">Transcription</keyword>
<evidence type="ECO:0000313" key="7">
    <source>
        <dbReference type="Proteomes" id="UP000644699"/>
    </source>
</evidence>
<dbReference type="PROSITE" id="PS51078">
    <property type="entry name" value="ICLR_ED"/>
    <property type="match status" value="1"/>
</dbReference>
<dbReference type="EMBL" id="BMIQ01000002">
    <property type="protein sequence ID" value="GGD99143.1"/>
    <property type="molecule type" value="Genomic_DNA"/>
</dbReference>
<dbReference type="SUPFAM" id="SSF55781">
    <property type="entry name" value="GAF domain-like"/>
    <property type="match status" value="1"/>
</dbReference>
<dbReference type="GO" id="GO:0045892">
    <property type="term" value="P:negative regulation of DNA-templated transcription"/>
    <property type="evidence" value="ECO:0007669"/>
    <property type="project" value="TreeGrafter"/>
</dbReference>
<dbReference type="InterPro" id="IPR036388">
    <property type="entry name" value="WH-like_DNA-bd_sf"/>
</dbReference>
<dbReference type="Gene3D" id="3.30.450.40">
    <property type="match status" value="1"/>
</dbReference>
<evidence type="ECO:0000256" key="3">
    <source>
        <dbReference type="ARBA" id="ARBA00023163"/>
    </source>
</evidence>
<name>A0A917E2N9_9HYPH</name>
<dbReference type="SMART" id="SM00346">
    <property type="entry name" value="HTH_ICLR"/>
    <property type="match status" value="1"/>
</dbReference>
<dbReference type="SUPFAM" id="SSF46785">
    <property type="entry name" value="Winged helix' DNA-binding domain"/>
    <property type="match status" value="1"/>
</dbReference>
<dbReference type="GO" id="GO:0003700">
    <property type="term" value="F:DNA-binding transcription factor activity"/>
    <property type="evidence" value="ECO:0007669"/>
    <property type="project" value="TreeGrafter"/>
</dbReference>
<dbReference type="InterPro" id="IPR005471">
    <property type="entry name" value="Tscrpt_reg_IclR_N"/>
</dbReference>
<reference evidence="6" key="2">
    <citation type="submission" date="2020-09" db="EMBL/GenBank/DDBJ databases">
        <authorList>
            <person name="Sun Q."/>
            <person name="Zhou Y."/>
        </authorList>
    </citation>
    <scope>NUCLEOTIDE SEQUENCE</scope>
    <source>
        <strain evidence="6">CGMCC 1.15367</strain>
    </source>
</reference>